<reference evidence="4 5" key="1">
    <citation type="journal article" date="2011" name="Stand. Genomic Sci.">
        <title>Genome sequence of the moderately thermophilic halophile Flexistipes sinusarabici strain (MAS10).</title>
        <authorList>
            <person name="Lapidus A."/>
            <person name="Chertkov O."/>
            <person name="Nolan M."/>
            <person name="Lucas S."/>
            <person name="Hammon N."/>
            <person name="Deshpande S."/>
            <person name="Cheng J.F."/>
            <person name="Tapia R."/>
            <person name="Han C."/>
            <person name="Goodwin L."/>
            <person name="Pitluck S."/>
            <person name="Liolios K."/>
            <person name="Pagani I."/>
            <person name="Ivanova N."/>
            <person name="Huntemann M."/>
            <person name="Mavromatis K."/>
            <person name="Mikhailova N."/>
            <person name="Pati A."/>
            <person name="Chen A."/>
            <person name="Palaniappan K."/>
            <person name="Land M."/>
            <person name="Hauser L."/>
            <person name="Brambilla E.M."/>
            <person name="Rohde M."/>
            <person name="Abt B."/>
            <person name="Spring S."/>
            <person name="Goker M."/>
            <person name="Bristow J."/>
            <person name="Eisen J.A."/>
            <person name="Markowitz V."/>
            <person name="Hugenholtz P."/>
            <person name="Kyrpides N.C."/>
            <person name="Klenk H.P."/>
            <person name="Woyke T."/>
        </authorList>
    </citation>
    <scope>NUCLEOTIDE SEQUENCE [LARGE SCALE GENOMIC DNA]</scope>
    <source>
        <strain evidence="5">DSM 4947 / MAS 10</strain>
    </source>
</reference>
<dbReference type="KEGG" id="fsi:Flexsi_1082"/>
<dbReference type="SUPFAM" id="SSF55073">
    <property type="entry name" value="Nucleotide cyclase"/>
    <property type="match status" value="1"/>
</dbReference>
<dbReference type="EC" id="2.7.7.65" evidence="1"/>
<name>F8E631_FLESM</name>
<dbReference type="InterPro" id="IPR043128">
    <property type="entry name" value="Rev_trsase/Diguanyl_cyclase"/>
</dbReference>
<dbReference type="eggNOG" id="COG3706">
    <property type="taxonomic scope" value="Bacteria"/>
</dbReference>
<dbReference type="GO" id="GO:0043709">
    <property type="term" value="P:cell adhesion involved in single-species biofilm formation"/>
    <property type="evidence" value="ECO:0007669"/>
    <property type="project" value="TreeGrafter"/>
</dbReference>
<dbReference type="SMART" id="SM00267">
    <property type="entry name" value="GGDEF"/>
    <property type="match status" value="1"/>
</dbReference>
<dbReference type="Proteomes" id="UP000006621">
    <property type="component" value="Chromosome"/>
</dbReference>
<dbReference type="STRING" id="717231.Flexsi_1082"/>
<gene>
    <name evidence="4" type="ordered locus">Flexsi_1082</name>
</gene>
<dbReference type="CDD" id="cd01949">
    <property type="entry name" value="GGDEF"/>
    <property type="match status" value="1"/>
</dbReference>
<organism evidence="4 5">
    <name type="scientific">Flexistipes sinusarabici (strain ATCC 49648 / DSM 4947 / MAS 10)</name>
    <dbReference type="NCBI Taxonomy" id="717231"/>
    <lineage>
        <taxon>Bacteria</taxon>
        <taxon>Pseudomonadati</taxon>
        <taxon>Deferribacterota</taxon>
        <taxon>Deferribacteres</taxon>
        <taxon>Deferribacterales</taxon>
        <taxon>Flexistipitaceae</taxon>
        <taxon>Flexistipes</taxon>
    </lineage>
</organism>
<dbReference type="GO" id="GO:0052621">
    <property type="term" value="F:diguanylate cyclase activity"/>
    <property type="evidence" value="ECO:0007669"/>
    <property type="project" value="UniProtKB-EC"/>
</dbReference>
<evidence type="ECO:0000313" key="4">
    <source>
        <dbReference type="EMBL" id="AEI14739.1"/>
    </source>
</evidence>
<dbReference type="OrthoDB" id="9790367at2"/>
<dbReference type="NCBIfam" id="TIGR00254">
    <property type="entry name" value="GGDEF"/>
    <property type="match status" value="1"/>
</dbReference>
<keyword evidence="5" id="KW-1185">Reference proteome</keyword>
<dbReference type="InterPro" id="IPR000160">
    <property type="entry name" value="GGDEF_dom"/>
</dbReference>
<dbReference type="GO" id="GO:1902201">
    <property type="term" value="P:negative regulation of bacterial-type flagellum-dependent cell motility"/>
    <property type="evidence" value="ECO:0007669"/>
    <property type="project" value="TreeGrafter"/>
</dbReference>
<dbReference type="PROSITE" id="PS50887">
    <property type="entry name" value="GGDEF"/>
    <property type="match status" value="1"/>
</dbReference>
<comment type="catalytic activity">
    <reaction evidence="2">
        <text>2 GTP = 3',3'-c-di-GMP + 2 diphosphate</text>
        <dbReference type="Rhea" id="RHEA:24898"/>
        <dbReference type="ChEBI" id="CHEBI:33019"/>
        <dbReference type="ChEBI" id="CHEBI:37565"/>
        <dbReference type="ChEBI" id="CHEBI:58805"/>
        <dbReference type="EC" id="2.7.7.65"/>
    </reaction>
</comment>
<dbReference type="PANTHER" id="PTHR45138:SF9">
    <property type="entry name" value="DIGUANYLATE CYCLASE DGCM-RELATED"/>
    <property type="match status" value="1"/>
</dbReference>
<dbReference type="PANTHER" id="PTHR45138">
    <property type="entry name" value="REGULATORY COMPONENTS OF SENSORY TRANSDUCTION SYSTEM"/>
    <property type="match status" value="1"/>
</dbReference>
<evidence type="ECO:0000256" key="1">
    <source>
        <dbReference type="ARBA" id="ARBA00012528"/>
    </source>
</evidence>
<dbReference type="RefSeq" id="WP_013886227.1">
    <property type="nucleotide sequence ID" value="NC_015672.1"/>
</dbReference>
<evidence type="ECO:0000259" key="3">
    <source>
        <dbReference type="PROSITE" id="PS50887"/>
    </source>
</evidence>
<protein>
    <recommendedName>
        <fullName evidence="1">diguanylate cyclase</fullName>
        <ecNumber evidence="1">2.7.7.65</ecNumber>
    </recommendedName>
</protein>
<dbReference type="HOGENOM" id="CLU_000445_11_4_0"/>
<feature type="domain" description="GGDEF" evidence="3">
    <location>
        <begin position="189"/>
        <end position="321"/>
    </location>
</feature>
<dbReference type="InterPro" id="IPR050469">
    <property type="entry name" value="Diguanylate_Cyclase"/>
</dbReference>
<dbReference type="Gene3D" id="3.30.70.270">
    <property type="match status" value="1"/>
</dbReference>
<dbReference type="Pfam" id="PF00990">
    <property type="entry name" value="GGDEF"/>
    <property type="match status" value="1"/>
</dbReference>
<reference evidence="5" key="2">
    <citation type="submission" date="2011-06" db="EMBL/GenBank/DDBJ databases">
        <title>The complete genome of Flexistipes sinusarabici DSM 4947.</title>
        <authorList>
            <person name="Lucas S."/>
            <person name="Han J."/>
            <person name="Lapidus A."/>
            <person name="Bruce D."/>
            <person name="Goodwin L."/>
            <person name="Pitluck S."/>
            <person name="Peters L."/>
            <person name="Kyrpides N."/>
            <person name="Mavromatis K."/>
            <person name="Ivanova N."/>
            <person name="Mikhailova N."/>
            <person name="Chertkov O."/>
            <person name="Detter J.C."/>
            <person name="Tapia R."/>
            <person name="Han C."/>
            <person name="Land M."/>
            <person name="Hauser L."/>
            <person name="Markowitz V."/>
            <person name="Cheng J.-F."/>
            <person name="Hugenholtz P."/>
            <person name="Woyke T."/>
            <person name="Wu D."/>
            <person name="Spring S."/>
            <person name="Schroeder M."/>
            <person name="Brambilla E."/>
            <person name="Klenk H.-P."/>
            <person name="Eisen J.A."/>
        </authorList>
    </citation>
    <scope>NUCLEOTIDE SEQUENCE [LARGE SCALE GENOMIC DNA]</scope>
    <source>
        <strain evidence="5">DSM 4947 / MAS 10</strain>
    </source>
</reference>
<dbReference type="InterPro" id="IPR029787">
    <property type="entry name" value="Nucleotide_cyclase"/>
</dbReference>
<dbReference type="AlphaFoldDB" id="F8E631"/>
<dbReference type="EMBL" id="CP002858">
    <property type="protein sequence ID" value="AEI14739.1"/>
    <property type="molecule type" value="Genomic_DNA"/>
</dbReference>
<proteinExistence type="predicted"/>
<dbReference type="GO" id="GO:0005886">
    <property type="term" value="C:plasma membrane"/>
    <property type="evidence" value="ECO:0007669"/>
    <property type="project" value="TreeGrafter"/>
</dbReference>
<sequence>MNSEENGVFKKLFDLIPFYAYVVDMESYEILYMNTKLQEKIGDNLNGKCYKVLYGYDKPCIFCKIGELYSKEAAESGKSVVHEEFNDIDEKWYRLEERAIYWPGDKIAKYSFAIDISNEKESQNKLAEAHANLMLQSRELESKNALLHEMYEKAKDMSEKDYLTGLYNRRYFQEIGSKLISNIIRQRDIPAYFAMLDIDHFKIINDEYGHGIGDEVLKHFARMLEASFRSSDLVGRLGGEEFGIILINVDYKDAVRFLEGLRQKIENQKLNLNGAENINYTISIGAVKVRNNEMNTLLANADSLMYQAKREGRNRLVIEKE</sequence>
<accession>F8E631</accession>
<dbReference type="FunFam" id="3.30.70.270:FF:000001">
    <property type="entry name" value="Diguanylate cyclase domain protein"/>
    <property type="match status" value="1"/>
</dbReference>
<evidence type="ECO:0000313" key="5">
    <source>
        <dbReference type="Proteomes" id="UP000006621"/>
    </source>
</evidence>
<evidence type="ECO:0000256" key="2">
    <source>
        <dbReference type="ARBA" id="ARBA00034247"/>
    </source>
</evidence>